<evidence type="ECO:0000259" key="10">
    <source>
        <dbReference type="PROSITE" id="PS50011"/>
    </source>
</evidence>
<dbReference type="GO" id="GO:0004674">
    <property type="term" value="F:protein serine/threonine kinase activity"/>
    <property type="evidence" value="ECO:0007669"/>
    <property type="project" value="UniProtKB-KW"/>
</dbReference>
<evidence type="ECO:0000256" key="9">
    <source>
        <dbReference type="SAM" id="Phobius"/>
    </source>
</evidence>
<keyword evidence="9" id="KW-1133">Transmembrane helix</keyword>
<keyword evidence="9" id="KW-0812">Transmembrane</keyword>
<feature type="region of interest" description="Disordered" evidence="8">
    <location>
        <begin position="1"/>
        <end position="30"/>
    </location>
</feature>
<dbReference type="Pfam" id="PF00069">
    <property type="entry name" value="Pkinase"/>
    <property type="match status" value="1"/>
</dbReference>
<dbReference type="PROSITE" id="PS50011">
    <property type="entry name" value="PROTEIN_KINASE_DOM"/>
    <property type="match status" value="1"/>
</dbReference>
<name>A0A087AG10_9BIFI</name>
<keyword evidence="9" id="KW-0472">Membrane</keyword>
<protein>
    <recommendedName>
        <fullName evidence="1">non-specific serine/threonine protein kinase</fullName>
        <ecNumber evidence="1">2.7.11.1</ecNumber>
    </recommendedName>
</protein>
<dbReference type="SMART" id="SM00220">
    <property type="entry name" value="S_TKc"/>
    <property type="match status" value="1"/>
</dbReference>
<keyword evidence="6 7" id="KW-0067">ATP-binding</keyword>
<keyword evidence="3 11" id="KW-0808">Transferase</keyword>
<dbReference type="SUPFAM" id="SSF56112">
    <property type="entry name" value="Protein kinase-like (PK-like)"/>
    <property type="match status" value="1"/>
</dbReference>
<evidence type="ECO:0000256" key="6">
    <source>
        <dbReference type="ARBA" id="ARBA00022840"/>
    </source>
</evidence>
<sequence>MAAQNTPMRGHTRRPSTSAHAGKRAPVQPPKLNGYSYVRALGEGTTAAVFLYEQHGTERQVAIKVSRGRLDPRAGARFRTEANFMAKLSTHPYILSIYETGVTDDGRSFIVFEYATRGNMKDLLDHGTYGVDETLDIGINLASALYTAHRAGIVHRDIKTSNVLISDQGLPALADFGIATNIYDHRATGYSLPWAPPEVLRSQGGGDEKSDMYSLAATLYAMLAGKSPYEYGYHPHTQQELASAIMNRPLPALNRADVPEEVEHVLARALSKNREDRYYSVLEFAYALQEAQQHAFGHATPVTVEGVERFSRALTRQQAAATAAATGALGAGMPGAAGASAAVNGASGAQMRRGIVIASSIVAAFALIALVVVLVVLPNIDRGQSSSVAVVNPNATASQSTNADTGDYAGSAVVPGPEALSGSIRGDSAVFSWSNPDPQTGDKYSWNLLDGANSSEAATITTDTHVSVPASPGAQTCIQVSIIRADRSMSQAVPVCATR</sequence>
<keyword evidence="4 7" id="KW-0547">Nucleotide-binding</keyword>
<keyword evidence="5 11" id="KW-0418">Kinase</keyword>
<proteinExistence type="predicted"/>
<dbReference type="PROSITE" id="PS00108">
    <property type="entry name" value="PROTEIN_KINASE_ST"/>
    <property type="match status" value="1"/>
</dbReference>
<evidence type="ECO:0000256" key="4">
    <source>
        <dbReference type="ARBA" id="ARBA00022741"/>
    </source>
</evidence>
<evidence type="ECO:0000256" key="7">
    <source>
        <dbReference type="PROSITE-ProRule" id="PRU10141"/>
    </source>
</evidence>
<dbReference type="InterPro" id="IPR017441">
    <property type="entry name" value="Protein_kinase_ATP_BS"/>
</dbReference>
<reference evidence="11 12" key="1">
    <citation type="submission" date="2014-03" db="EMBL/GenBank/DDBJ databases">
        <title>Genomics of Bifidobacteria.</title>
        <authorList>
            <person name="Ventura M."/>
            <person name="Milani C."/>
            <person name="Lugli G.A."/>
        </authorList>
    </citation>
    <scope>NUCLEOTIDE SEQUENCE [LARGE SCALE GENOMIC DNA]</scope>
    <source>
        <strain evidence="11 12">LMG 11596</strain>
    </source>
</reference>
<dbReference type="EC" id="2.7.11.1" evidence="1"/>
<keyword evidence="2" id="KW-0723">Serine/threonine-protein kinase</keyword>
<dbReference type="InterPro" id="IPR000719">
    <property type="entry name" value="Prot_kinase_dom"/>
</dbReference>
<dbReference type="GO" id="GO:0005524">
    <property type="term" value="F:ATP binding"/>
    <property type="evidence" value="ECO:0007669"/>
    <property type="project" value="UniProtKB-UniRule"/>
</dbReference>
<dbReference type="CDD" id="cd14014">
    <property type="entry name" value="STKc_PknB_like"/>
    <property type="match status" value="1"/>
</dbReference>
<dbReference type="PROSITE" id="PS00107">
    <property type="entry name" value="PROTEIN_KINASE_ATP"/>
    <property type="match status" value="1"/>
</dbReference>
<evidence type="ECO:0000256" key="2">
    <source>
        <dbReference type="ARBA" id="ARBA00022527"/>
    </source>
</evidence>
<dbReference type="InterPro" id="IPR008271">
    <property type="entry name" value="Ser/Thr_kinase_AS"/>
</dbReference>
<dbReference type="InterPro" id="IPR011009">
    <property type="entry name" value="Kinase-like_dom_sf"/>
</dbReference>
<gene>
    <name evidence="11" type="ORF">BGLCM_1400</name>
</gene>
<keyword evidence="12" id="KW-1185">Reference proteome</keyword>
<comment type="caution">
    <text evidence="11">The sequence shown here is derived from an EMBL/GenBank/DDBJ whole genome shotgun (WGS) entry which is preliminary data.</text>
</comment>
<evidence type="ECO:0000256" key="5">
    <source>
        <dbReference type="ARBA" id="ARBA00022777"/>
    </source>
</evidence>
<dbReference type="EMBL" id="JGYW01000009">
    <property type="protein sequence ID" value="KFI57710.1"/>
    <property type="molecule type" value="Genomic_DNA"/>
</dbReference>
<dbReference type="PANTHER" id="PTHR43289">
    <property type="entry name" value="MITOGEN-ACTIVATED PROTEIN KINASE KINASE KINASE 20-RELATED"/>
    <property type="match status" value="1"/>
</dbReference>
<accession>A0A087AG10</accession>
<feature type="transmembrane region" description="Helical" evidence="9">
    <location>
        <begin position="355"/>
        <end position="377"/>
    </location>
</feature>
<evidence type="ECO:0000313" key="11">
    <source>
        <dbReference type="EMBL" id="KFI57710.1"/>
    </source>
</evidence>
<evidence type="ECO:0000256" key="3">
    <source>
        <dbReference type="ARBA" id="ARBA00022679"/>
    </source>
</evidence>
<feature type="domain" description="Protein kinase" evidence="10">
    <location>
        <begin position="35"/>
        <end position="297"/>
    </location>
</feature>
<dbReference type="RefSeq" id="WP_238548647.1">
    <property type="nucleotide sequence ID" value="NZ_ABXB03000002.1"/>
</dbReference>
<dbReference type="Proteomes" id="UP000029074">
    <property type="component" value="Unassembled WGS sequence"/>
</dbReference>
<feature type="binding site" evidence="7">
    <location>
        <position position="64"/>
    </location>
    <ligand>
        <name>ATP</name>
        <dbReference type="ChEBI" id="CHEBI:30616"/>
    </ligand>
</feature>
<evidence type="ECO:0000256" key="8">
    <source>
        <dbReference type="SAM" id="MobiDB-lite"/>
    </source>
</evidence>
<dbReference type="Gene3D" id="1.10.510.10">
    <property type="entry name" value="Transferase(Phosphotransferase) domain 1"/>
    <property type="match status" value="1"/>
</dbReference>
<organism evidence="11 12">
    <name type="scientific">Bifidobacterium gallicum DSM 20093 = LMG 11596</name>
    <dbReference type="NCBI Taxonomy" id="561180"/>
    <lineage>
        <taxon>Bacteria</taxon>
        <taxon>Bacillati</taxon>
        <taxon>Actinomycetota</taxon>
        <taxon>Actinomycetes</taxon>
        <taxon>Bifidobacteriales</taxon>
        <taxon>Bifidobacteriaceae</taxon>
        <taxon>Bifidobacterium</taxon>
    </lineage>
</organism>
<dbReference type="AlphaFoldDB" id="A0A087AG10"/>
<dbReference type="PANTHER" id="PTHR43289:SF6">
    <property type="entry name" value="SERINE_THREONINE-PROTEIN KINASE NEKL-3"/>
    <property type="match status" value="1"/>
</dbReference>
<evidence type="ECO:0000256" key="1">
    <source>
        <dbReference type="ARBA" id="ARBA00012513"/>
    </source>
</evidence>
<evidence type="ECO:0000313" key="12">
    <source>
        <dbReference type="Proteomes" id="UP000029074"/>
    </source>
</evidence>